<dbReference type="NCBIfam" id="NF001222">
    <property type="entry name" value="PRK00199.1"/>
    <property type="match status" value="1"/>
</dbReference>
<evidence type="ECO:0000256" key="7">
    <source>
        <dbReference type="ARBA" id="ARBA00023172"/>
    </source>
</evidence>
<accession>A0A2Z6DZY5</accession>
<dbReference type="EMBL" id="AP018558">
    <property type="protein sequence ID" value="BBD78087.1"/>
    <property type="molecule type" value="Genomic_DNA"/>
</dbReference>
<dbReference type="GO" id="GO:0006355">
    <property type="term" value="P:regulation of DNA-templated transcription"/>
    <property type="evidence" value="ECO:0007669"/>
    <property type="project" value="InterPro"/>
</dbReference>
<comment type="subunit">
    <text evidence="9">Heterodimer of an alpha and a beta chain.</text>
</comment>
<dbReference type="PANTHER" id="PTHR33175:SF5">
    <property type="entry name" value="INTEGRATION HOST FACTOR SUBUNIT BETA"/>
    <property type="match status" value="1"/>
</dbReference>
<evidence type="ECO:0000256" key="6">
    <source>
        <dbReference type="ARBA" id="ARBA00023163"/>
    </source>
</evidence>
<keyword evidence="5 9" id="KW-0238">DNA-binding</keyword>
<gene>
    <name evidence="10" type="ORF">HPTL_1831</name>
</gene>
<evidence type="ECO:0000256" key="5">
    <source>
        <dbReference type="ARBA" id="ARBA00023125"/>
    </source>
</evidence>
<dbReference type="GO" id="GO:0030527">
    <property type="term" value="F:structural constituent of chromatin"/>
    <property type="evidence" value="ECO:0007669"/>
    <property type="project" value="InterPro"/>
</dbReference>
<keyword evidence="11" id="KW-1185">Reference proteome</keyword>
<dbReference type="GO" id="GO:0005829">
    <property type="term" value="C:cytosol"/>
    <property type="evidence" value="ECO:0007669"/>
    <property type="project" value="TreeGrafter"/>
</dbReference>
<dbReference type="Gene3D" id="4.10.520.10">
    <property type="entry name" value="IHF-like DNA-binding proteins"/>
    <property type="match status" value="1"/>
</dbReference>
<evidence type="ECO:0000313" key="10">
    <source>
        <dbReference type="EMBL" id="BBD78087.1"/>
    </source>
</evidence>
<dbReference type="NCBIfam" id="TIGR00988">
    <property type="entry name" value="hip"/>
    <property type="match status" value="1"/>
</dbReference>
<evidence type="ECO:0000256" key="9">
    <source>
        <dbReference type="RuleBase" id="RU003941"/>
    </source>
</evidence>
<dbReference type="Pfam" id="PF00216">
    <property type="entry name" value="Bac_DNA_binding"/>
    <property type="match status" value="1"/>
</dbReference>
<dbReference type="SMART" id="SM00411">
    <property type="entry name" value="BHL"/>
    <property type="match status" value="1"/>
</dbReference>
<evidence type="ECO:0000256" key="1">
    <source>
        <dbReference type="ARBA" id="ARBA00010529"/>
    </source>
</evidence>
<dbReference type="RefSeq" id="WP_119335754.1">
    <property type="nucleotide sequence ID" value="NZ_AP018558.1"/>
</dbReference>
<keyword evidence="3 9" id="KW-0810">Translation regulation</keyword>
<dbReference type="GO" id="GO:0005694">
    <property type="term" value="C:chromosome"/>
    <property type="evidence" value="ECO:0007669"/>
    <property type="project" value="InterPro"/>
</dbReference>
<dbReference type="InterPro" id="IPR010992">
    <property type="entry name" value="IHF-like_DNA-bd_dom_sf"/>
</dbReference>
<dbReference type="SUPFAM" id="SSF47729">
    <property type="entry name" value="IHF-like DNA-binding proteins"/>
    <property type="match status" value="1"/>
</dbReference>
<dbReference type="Proteomes" id="UP000262004">
    <property type="component" value="Chromosome"/>
</dbReference>
<evidence type="ECO:0000256" key="4">
    <source>
        <dbReference type="ARBA" id="ARBA00023015"/>
    </source>
</evidence>
<keyword evidence="6 9" id="KW-0804">Transcription</keyword>
<name>A0A2Z6DZY5_HYDTE</name>
<dbReference type="AlphaFoldDB" id="A0A2Z6DZY5"/>
<evidence type="ECO:0000313" key="11">
    <source>
        <dbReference type="Proteomes" id="UP000262004"/>
    </source>
</evidence>
<dbReference type="InterPro" id="IPR000119">
    <property type="entry name" value="Hist_DNA-bd"/>
</dbReference>
<evidence type="ECO:0000256" key="2">
    <source>
        <dbReference type="ARBA" id="ARBA00018700"/>
    </source>
</evidence>
<dbReference type="InterPro" id="IPR020816">
    <property type="entry name" value="Histone-like_DNA-bd_CS"/>
</dbReference>
<keyword evidence="4 9" id="KW-0805">Transcription regulation</keyword>
<organism evidence="10 11">
    <name type="scientific">Hydrogenophilus thermoluteolus</name>
    <name type="common">Pseudomonas hydrogenothermophila</name>
    <dbReference type="NCBI Taxonomy" id="297"/>
    <lineage>
        <taxon>Bacteria</taxon>
        <taxon>Pseudomonadati</taxon>
        <taxon>Pseudomonadota</taxon>
        <taxon>Hydrogenophilia</taxon>
        <taxon>Hydrogenophilales</taxon>
        <taxon>Hydrogenophilaceae</taxon>
        <taxon>Hydrogenophilus</taxon>
    </lineage>
</organism>
<comment type="similarity">
    <text evidence="1 8">Belongs to the bacterial histone-like protein family.</text>
</comment>
<evidence type="ECO:0000256" key="8">
    <source>
        <dbReference type="RuleBase" id="RU003939"/>
    </source>
</evidence>
<dbReference type="GO" id="GO:0006310">
    <property type="term" value="P:DNA recombination"/>
    <property type="evidence" value="ECO:0007669"/>
    <property type="project" value="UniProtKB-KW"/>
</dbReference>
<protein>
    <recommendedName>
        <fullName evidence="2 9">Integration host factor subunit beta</fullName>
    </recommendedName>
</protein>
<proteinExistence type="inferred from homology"/>
<reference evidence="10 11" key="1">
    <citation type="submission" date="2018-04" db="EMBL/GenBank/DDBJ databases">
        <title>Complete genome sequence of Hydrogenophilus thermoluteolus TH-1.</title>
        <authorList>
            <person name="Arai H."/>
        </authorList>
    </citation>
    <scope>NUCLEOTIDE SEQUENCE [LARGE SCALE GENOMIC DNA]</scope>
    <source>
        <strain evidence="10 11">TH-1</strain>
    </source>
</reference>
<sequence length="98" mass="10752">MTRSELIAALAAQFSQLPPQDVDTAVRVLLQTMCDTLAKGGRIEIRGFGSFTLHRRPPRMGRNPKTGEVVAVPAKWSPHFKPGKTLRERVDAAKSGNN</sequence>
<keyword evidence="7 9" id="KW-0233">DNA recombination</keyword>
<dbReference type="PRINTS" id="PR01727">
    <property type="entry name" value="DNABINDINGHU"/>
</dbReference>
<dbReference type="GO" id="GO:0003677">
    <property type="term" value="F:DNA binding"/>
    <property type="evidence" value="ECO:0007669"/>
    <property type="project" value="UniProtKB-KW"/>
</dbReference>
<dbReference type="PROSITE" id="PS00045">
    <property type="entry name" value="HISTONE_LIKE"/>
    <property type="match status" value="1"/>
</dbReference>
<dbReference type="PANTHER" id="PTHR33175">
    <property type="entry name" value="DNA-BINDING PROTEIN HU"/>
    <property type="match status" value="1"/>
</dbReference>
<evidence type="ECO:0000256" key="3">
    <source>
        <dbReference type="ARBA" id="ARBA00022845"/>
    </source>
</evidence>
<dbReference type="OrthoDB" id="5296423at2"/>
<dbReference type="GO" id="GO:0006417">
    <property type="term" value="P:regulation of translation"/>
    <property type="evidence" value="ECO:0007669"/>
    <property type="project" value="UniProtKB-KW"/>
</dbReference>
<dbReference type="InterPro" id="IPR005685">
    <property type="entry name" value="IHF_beta"/>
</dbReference>
<comment type="function">
    <text evidence="9">This protein is one of the two subunits of integration host factor, a specific DNA-binding protein that functions in genetic recombination as well as in transcriptional and translational control.</text>
</comment>
<dbReference type="CDD" id="cd13836">
    <property type="entry name" value="IHF_B"/>
    <property type="match status" value="1"/>
</dbReference>
<dbReference type="KEGG" id="htl:HPTL_1831"/>